<evidence type="ECO:0000259" key="18">
    <source>
        <dbReference type="PROSITE" id="PS50106"/>
    </source>
</evidence>
<keyword evidence="7 17" id="KW-0732">Signal</keyword>
<evidence type="ECO:0000256" key="7">
    <source>
        <dbReference type="ARBA" id="ARBA00022729"/>
    </source>
</evidence>
<evidence type="ECO:0000256" key="15">
    <source>
        <dbReference type="PIRSR" id="PIRSR611782-2"/>
    </source>
</evidence>
<keyword evidence="11" id="KW-0720">Serine protease</keyword>
<evidence type="ECO:0000256" key="13">
    <source>
        <dbReference type="ARBA" id="ARBA00032850"/>
    </source>
</evidence>
<name>A0A6I7HU49_9HYPH</name>
<feature type="active site" description="Charge relay system" evidence="14">
    <location>
        <position position="223"/>
    </location>
</feature>
<feature type="binding site" evidence="15">
    <location>
        <position position="119"/>
    </location>
    <ligand>
        <name>substrate</name>
    </ligand>
</feature>
<comment type="subcellular location">
    <subcellularLocation>
        <location evidence="2">Periplasm</location>
    </subcellularLocation>
</comment>
<evidence type="ECO:0000256" key="3">
    <source>
        <dbReference type="ARBA" id="ARBA00010541"/>
    </source>
</evidence>
<evidence type="ECO:0000256" key="14">
    <source>
        <dbReference type="PIRSR" id="PIRSR611782-1"/>
    </source>
</evidence>
<dbReference type="InterPro" id="IPR001940">
    <property type="entry name" value="Peptidase_S1C"/>
</dbReference>
<accession>A0A6I7HU49</accession>
<feature type="signal peptide" evidence="17">
    <location>
        <begin position="1"/>
        <end position="27"/>
    </location>
</feature>
<evidence type="ECO:0000256" key="12">
    <source>
        <dbReference type="ARBA" id="ARBA00023016"/>
    </source>
</evidence>
<evidence type="ECO:0000256" key="5">
    <source>
        <dbReference type="ARBA" id="ARBA00013958"/>
    </source>
</evidence>
<dbReference type="InterPro" id="IPR036034">
    <property type="entry name" value="PDZ_sf"/>
</dbReference>
<evidence type="ECO:0000313" key="19">
    <source>
        <dbReference type="EMBL" id="RCW28419.1"/>
    </source>
</evidence>
<dbReference type="FunFam" id="2.40.10.120:FF:000007">
    <property type="entry name" value="Periplasmic serine endoprotease DegP-like"/>
    <property type="match status" value="1"/>
</dbReference>
<feature type="domain" description="PDZ" evidence="18">
    <location>
        <begin position="419"/>
        <end position="468"/>
    </location>
</feature>
<feature type="domain" description="PDZ" evidence="18">
    <location>
        <begin position="267"/>
        <end position="332"/>
    </location>
</feature>
<comment type="similarity">
    <text evidence="3">Belongs to the peptidase S1C family.</text>
</comment>
<dbReference type="RefSeq" id="WP_114361493.1">
    <property type="nucleotide sequence ID" value="NZ_QPIX01000001.1"/>
</dbReference>
<dbReference type="InterPro" id="IPR011782">
    <property type="entry name" value="Pept_S1C_Do"/>
</dbReference>
<sequence>MTANASTRSKRLITGLVGAAFAFGATMGPVAVAEAQPTGPESVANLAEGLIGAVVNIATSQNVKEEERGPMPQVPEGSPFQEFFDDFYKNREGGGNQKVNSLGSGFVIDPSGFIVTNNHVIENADDIEAIFSDGSKLKARLVGTDTKTDLSVLKVEPPKPLTAVKFGDSRKMRIGDWVMAIGNPFGLGGSVSMGIVSARGRNINAGPYDNFIQTDAAINKGNSGGPLFNMDGEVIGINTAIISPSGGSIGIGFAVPTELAENVIRQLKEFGETRRGWLGVRIQPVTDAVAASLGLKSSKGALVSGVIKGGPVENGPIRTGDVILRFDGKDISESRDLMRSVAESTVGAEVEVVLVRDGKEQTVKVKLGRLEDEPADSQSDVTEAPQGEGTPSPETGEQQPGDQPSDEATPDAPASVERLGLSLAALDDAARQKFSIAESVEGVVITAVEAGSAAAEKGLVAGEVIVEVAQEFMETPDRVAEVLQRLKGEGRRSAHMMIANPVGDLRFVAIPLE</sequence>
<comment type="catalytic activity">
    <reaction evidence="1">
        <text>Acts on substrates that are at least partially unfolded. The cleavage site P1 residue is normally between a pair of hydrophobic residues, such as Val-|-Val.</text>
        <dbReference type="EC" id="3.4.21.107"/>
    </reaction>
</comment>
<evidence type="ECO:0000256" key="2">
    <source>
        <dbReference type="ARBA" id="ARBA00004418"/>
    </source>
</evidence>
<dbReference type="CDD" id="cd10839">
    <property type="entry name" value="cpPDZ1_DegP-like"/>
    <property type="match status" value="1"/>
</dbReference>
<dbReference type="EMBL" id="QPIX01000001">
    <property type="protein sequence ID" value="RCW28419.1"/>
    <property type="molecule type" value="Genomic_DNA"/>
</dbReference>
<dbReference type="InterPro" id="IPR001478">
    <property type="entry name" value="PDZ"/>
</dbReference>
<keyword evidence="20" id="KW-1185">Reference proteome</keyword>
<dbReference type="Pfam" id="PF13180">
    <property type="entry name" value="PDZ_2"/>
    <property type="match status" value="1"/>
</dbReference>
<dbReference type="SMART" id="SM00228">
    <property type="entry name" value="PDZ"/>
    <property type="match status" value="2"/>
</dbReference>
<evidence type="ECO:0000256" key="8">
    <source>
        <dbReference type="ARBA" id="ARBA00022737"/>
    </source>
</evidence>
<feature type="active site" description="Charge relay system" evidence="14">
    <location>
        <position position="119"/>
    </location>
</feature>
<comment type="caution">
    <text evidence="19">The sequence shown here is derived from an EMBL/GenBank/DDBJ whole genome shotgun (WGS) entry which is preliminary data.</text>
</comment>
<dbReference type="PRINTS" id="PR00834">
    <property type="entry name" value="PROTEASES2C"/>
</dbReference>
<feature type="chain" id="PRO_5039633228" description="Probable periplasmic serine endoprotease DegP-like" evidence="17">
    <location>
        <begin position="28"/>
        <end position="513"/>
    </location>
</feature>
<feature type="active site" description="Charge relay system" evidence="14">
    <location>
        <position position="149"/>
    </location>
</feature>
<dbReference type="PANTHER" id="PTHR22939:SF130">
    <property type="entry name" value="PERIPLASMIC SERINE ENDOPROTEASE DEGP-LIKE-RELATED"/>
    <property type="match status" value="1"/>
</dbReference>
<evidence type="ECO:0000256" key="11">
    <source>
        <dbReference type="ARBA" id="ARBA00022825"/>
    </source>
</evidence>
<dbReference type="GO" id="GO:0042597">
    <property type="term" value="C:periplasmic space"/>
    <property type="evidence" value="ECO:0007669"/>
    <property type="project" value="UniProtKB-SubCell"/>
</dbReference>
<dbReference type="SUPFAM" id="SSF50494">
    <property type="entry name" value="Trypsin-like serine proteases"/>
    <property type="match status" value="1"/>
</dbReference>
<feature type="binding site" evidence="15">
    <location>
        <position position="149"/>
    </location>
    <ligand>
        <name>substrate</name>
    </ligand>
</feature>
<evidence type="ECO:0000256" key="16">
    <source>
        <dbReference type="SAM" id="MobiDB-lite"/>
    </source>
</evidence>
<dbReference type="NCBIfam" id="TIGR02037">
    <property type="entry name" value="degP_htrA_DO"/>
    <property type="match status" value="1"/>
</dbReference>
<feature type="compositionally biased region" description="Polar residues" evidence="16">
    <location>
        <begin position="392"/>
        <end position="402"/>
    </location>
</feature>
<feature type="region of interest" description="Disordered" evidence="16">
    <location>
        <begin position="365"/>
        <end position="414"/>
    </location>
</feature>
<keyword evidence="6 19" id="KW-0645">Protease</keyword>
<proteinExistence type="inferred from homology"/>
<reference evidence="19 20" key="1">
    <citation type="submission" date="2018-07" db="EMBL/GenBank/DDBJ databases">
        <title>Genomic Encyclopedia of Type Strains, Phase IV (KMG-IV): sequencing the most valuable type-strain genomes for metagenomic binning, comparative biology and taxonomic classification.</title>
        <authorList>
            <person name="Goeker M."/>
        </authorList>
    </citation>
    <scope>NUCLEOTIDE SEQUENCE [LARGE SCALE GENOMIC DNA]</scope>
    <source>
        <strain evidence="19 20">DSM 25528</strain>
    </source>
</reference>
<evidence type="ECO:0000256" key="1">
    <source>
        <dbReference type="ARBA" id="ARBA00001772"/>
    </source>
</evidence>
<protein>
    <recommendedName>
        <fullName evidence="5">Probable periplasmic serine endoprotease DegP-like</fullName>
        <ecNumber evidence="4">3.4.21.107</ecNumber>
    </recommendedName>
    <alternativeName>
        <fullName evidence="13">Protease Do</fullName>
    </alternativeName>
</protein>
<dbReference type="PANTHER" id="PTHR22939">
    <property type="entry name" value="SERINE PROTEASE FAMILY S1C HTRA-RELATED"/>
    <property type="match status" value="1"/>
</dbReference>
<evidence type="ECO:0000256" key="17">
    <source>
        <dbReference type="SAM" id="SignalP"/>
    </source>
</evidence>
<dbReference type="AlphaFoldDB" id="A0A6I7HU49"/>
<keyword evidence="8" id="KW-0677">Repeat</keyword>
<dbReference type="InterPro" id="IPR009003">
    <property type="entry name" value="Peptidase_S1_PA"/>
</dbReference>
<dbReference type="Pfam" id="PF13365">
    <property type="entry name" value="Trypsin_2"/>
    <property type="match status" value="1"/>
</dbReference>
<keyword evidence="9" id="KW-0574">Periplasm</keyword>
<dbReference type="GO" id="GO:0006508">
    <property type="term" value="P:proteolysis"/>
    <property type="evidence" value="ECO:0007669"/>
    <property type="project" value="UniProtKB-KW"/>
</dbReference>
<gene>
    <name evidence="19" type="ORF">DFR48_101432</name>
</gene>
<evidence type="ECO:0000256" key="6">
    <source>
        <dbReference type="ARBA" id="ARBA00022670"/>
    </source>
</evidence>
<dbReference type="PROSITE" id="PS50106">
    <property type="entry name" value="PDZ"/>
    <property type="match status" value="2"/>
</dbReference>
<evidence type="ECO:0000256" key="10">
    <source>
        <dbReference type="ARBA" id="ARBA00022801"/>
    </source>
</evidence>
<evidence type="ECO:0000256" key="4">
    <source>
        <dbReference type="ARBA" id="ARBA00013035"/>
    </source>
</evidence>
<evidence type="ECO:0000256" key="9">
    <source>
        <dbReference type="ARBA" id="ARBA00022764"/>
    </source>
</evidence>
<dbReference type="Gene3D" id="2.40.10.120">
    <property type="match status" value="1"/>
</dbReference>
<dbReference type="Gene3D" id="2.30.42.10">
    <property type="match status" value="2"/>
</dbReference>
<keyword evidence="12" id="KW-0346">Stress response</keyword>
<dbReference type="SUPFAM" id="SSF50156">
    <property type="entry name" value="PDZ domain-like"/>
    <property type="match status" value="2"/>
</dbReference>
<dbReference type="Proteomes" id="UP000252582">
    <property type="component" value="Unassembled WGS sequence"/>
</dbReference>
<feature type="binding site" evidence="15">
    <location>
        <begin position="221"/>
        <end position="223"/>
    </location>
    <ligand>
        <name>substrate</name>
    </ligand>
</feature>
<evidence type="ECO:0000313" key="20">
    <source>
        <dbReference type="Proteomes" id="UP000252582"/>
    </source>
</evidence>
<keyword evidence="10" id="KW-0378">Hydrolase</keyword>
<dbReference type="GO" id="GO:0004252">
    <property type="term" value="F:serine-type endopeptidase activity"/>
    <property type="evidence" value="ECO:0007669"/>
    <property type="project" value="InterPro"/>
</dbReference>
<organism evidence="19 20">
    <name type="scientific">Ciceribacter lividus</name>
    <dbReference type="NCBI Taxonomy" id="1197950"/>
    <lineage>
        <taxon>Bacteria</taxon>
        <taxon>Pseudomonadati</taxon>
        <taxon>Pseudomonadota</taxon>
        <taxon>Alphaproteobacteria</taxon>
        <taxon>Hyphomicrobiales</taxon>
        <taxon>Rhizobiaceae</taxon>
        <taxon>Ciceribacter</taxon>
    </lineage>
</organism>
<dbReference type="EC" id="3.4.21.107" evidence="4"/>